<dbReference type="EMBL" id="UYJE01008252">
    <property type="protein sequence ID" value="VDI62423.1"/>
    <property type="molecule type" value="Genomic_DNA"/>
</dbReference>
<sequence length="162" mass="18340">SLLDDIWIKTKNSGSTDSYVPNFVDSYTSLSNYQIFPADNRFIKFRIKACSDAFVLLSSDINLHSTDFYEICIGGHYNTKVFRRVRRKGYKAPQNNAYLAPSLLSCSEYRIFIVSWEESGRITLTAESGVVMDWTDTTPLPIQGVGIMTAWGSDGMWIVEHS</sequence>
<proteinExistence type="predicted"/>
<dbReference type="PANTHER" id="PTHR36695:SF12">
    <property type="entry name" value="AGAP008648-PA"/>
    <property type="match status" value="1"/>
</dbReference>
<name>A0A8B6GDT6_MYTGA</name>
<evidence type="ECO:0000313" key="3">
    <source>
        <dbReference type="Proteomes" id="UP000596742"/>
    </source>
</evidence>
<reference evidence="2" key="1">
    <citation type="submission" date="2018-11" db="EMBL/GenBank/DDBJ databases">
        <authorList>
            <person name="Alioto T."/>
            <person name="Alioto T."/>
        </authorList>
    </citation>
    <scope>NUCLEOTIDE SEQUENCE</scope>
</reference>
<dbReference type="AlphaFoldDB" id="A0A8B6GDT6"/>
<keyword evidence="3" id="KW-1185">Reference proteome</keyword>
<gene>
    <name evidence="2" type="ORF">MGAL_10B061709</name>
</gene>
<comment type="caution">
    <text evidence="2">The sequence shown here is derived from an EMBL/GenBank/DDBJ whole genome shotgun (WGS) entry which is preliminary data.</text>
</comment>
<feature type="domain" description="Farnesoic acid O-methyl transferase" evidence="1">
    <location>
        <begin position="39"/>
        <end position="160"/>
    </location>
</feature>
<dbReference type="Pfam" id="PF12248">
    <property type="entry name" value="Methyltransf_FA"/>
    <property type="match status" value="1"/>
</dbReference>
<dbReference type="InterPro" id="IPR022041">
    <property type="entry name" value="Methyltransf_FA"/>
</dbReference>
<organism evidence="2 3">
    <name type="scientific">Mytilus galloprovincialis</name>
    <name type="common">Mediterranean mussel</name>
    <dbReference type="NCBI Taxonomy" id="29158"/>
    <lineage>
        <taxon>Eukaryota</taxon>
        <taxon>Metazoa</taxon>
        <taxon>Spiralia</taxon>
        <taxon>Lophotrochozoa</taxon>
        <taxon>Mollusca</taxon>
        <taxon>Bivalvia</taxon>
        <taxon>Autobranchia</taxon>
        <taxon>Pteriomorphia</taxon>
        <taxon>Mytilida</taxon>
        <taxon>Mytiloidea</taxon>
        <taxon>Mytilidae</taxon>
        <taxon>Mytilinae</taxon>
        <taxon>Mytilus</taxon>
    </lineage>
</organism>
<dbReference type="OrthoDB" id="6058372at2759"/>
<dbReference type="Proteomes" id="UP000596742">
    <property type="component" value="Unassembled WGS sequence"/>
</dbReference>
<accession>A0A8B6GDT6</accession>
<feature type="non-terminal residue" evidence="2">
    <location>
        <position position="162"/>
    </location>
</feature>
<evidence type="ECO:0000259" key="1">
    <source>
        <dbReference type="Pfam" id="PF12248"/>
    </source>
</evidence>
<protein>
    <recommendedName>
        <fullName evidence="1">Farnesoic acid O-methyl transferase domain-containing protein</fullName>
    </recommendedName>
</protein>
<feature type="non-terminal residue" evidence="2">
    <location>
        <position position="1"/>
    </location>
</feature>
<dbReference type="PANTHER" id="PTHR36695">
    <property type="entry name" value="AGAP008648-PA"/>
    <property type="match status" value="1"/>
</dbReference>
<evidence type="ECO:0000313" key="2">
    <source>
        <dbReference type="EMBL" id="VDI62423.1"/>
    </source>
</evidence>